<feature type="transmembrane region" description="Helical" evidence="6">
    <location>
        <begin position="170"/>
        <end position="191"/>
    </location>
</feature>
<comment type="caution">
    <text evidence="7">The sequence shown here is derived from an EMBL/GenBank/DDBJ whole genome shotgun (WGS) entry which is preliminary data.</text>
</comment>
<dbReference type="CDD" id="cd06173">
    <property type="entry name" value="MFS_MefA_like"/>
    <property type="match status" value="1"/>
</dbReference>
<keyword evidence="4 6" id="KW-1133">Transmembrane helix</keyword>
<evidence type="ECO:0000313" key="7">
    <source>
        <dbReference type="EMBL" id="KRN76029.1"/>
    </source>
</evidence>
<reference evidence="7 8" key="1">
    <citation type="journal article" date="2015" name="Genome Announc.">
        <title>Expanding the biotechnology potential of lactobacilli through comparative genomics of 213 strains and associated genera.</title>
        <authorList>
            <person name="Sun Z."/>
            <person name="Harris H.M."/>
            <person name="McCann A."/>
            <person name="Guo C."/>
            <person name="Argimon S."/>
            <person name="Zhang W."/>
            <person name="Yang X."/>
            <person name="Jeffery I.B."/>
            <person name="Cooney J.C."/>
            <person name="Kagawa T.F."/>
            <person name="Liu W."/>
            <person name="Song Y."/>
            <person name="Salvetti E."/>
            <person name="Wrobel A."/>
            <person name="Rasinkangas P."/>
            <person name="Parkhill J."/>
            <person name="Rea M.C."/>
            <person name="O'Sullivan O."/>
            <person name="Ritari J."/>
            <person name="Douillard F.P."/>
            <person name="Paul Ross R."/>
            <person name="Yang R."/>
            <person name="Briner A.E."/>
            <person name="Felis G.E."/>
            <person name="de Vos W.M."/>
            <person name="Barrangou R."/>
            <person name="Klaenhammer T.R."/>
            <person name="Caufield P.W."/>
            <person name="Cui Y."/>
            <person name="Zhang H."/>
            <person name="O'Toole P.W."/>
        </authorList>
    </citation>
    <scope>NUCLEOTIDE SEQUENCE [LARGE SCALE GENOMIC DNA]</scope>
    <source>
        <strain evidence="7 8">DSM 20014</strain>
    </source>
</reference>
<keyword evidence="2" id="KW-1003">Cell membrane</keyword>
<organism evidence="7 8">
    <name type="scientific">Weissella minor</name>
    <dbReference type="NCBI Taxonomy" id="1620"/>
    <lineage>
        <taxon>Bacteria</taxon>
        <taxon>Bacillati</taxon>
        <taxon>Bacillota</taxon>
        <taxon>Bacilli</taxon>
        <taxon>Lactobacillales</taxon>
        <taxon>Lactobacillaceae</taxon>
        <taxon>Weissella</taxon>
    </lineage>
</organism>
<proteinExistence type="predicted"/>
<dbReference type="InterPro" id="IPR036259">
    <property type="entry name" value="MFS_trans_sf"/>
</dbReference>
<evidence type="ECO:0000256" key="1">
    <source>
        <dbReference type="ARBA" id="ARBA00004651"/>
    </source>
</evidence>
<evidence type="ECO:0000256" key="5">
    <source>
        <dbReference type="ARBA" id="ARBA00023136"/>
    </source>
</evidence>
<dbReference type="Proteomes" id="UP000051673">
    <property type="component" value="Unassembled WGS sequence"/>
</dbReference>
<feature type="transmembrane region" description="Helical" evidence="6">
    <location>
        <begin position="281"/>
        <end position="299"/>
    </location>
</feature>
<feature type="transmembrane region" description="Helical" evidence="6">
    <location>
        <begin position="47"/>
        <end position="67"/>
    </location>
</feature>
<keyword evidence="8" id="KW-1185">Reference proteome</keyword>
<keyword evidence="5 6" id="KW-0472">Membrane</keyword>
<dbReference type="PATRIC" id="fig|1620.3.peg.1094"/>
<feature type="transmembrane region" description="Helical" evidence="6">
    <location>
        <begin position="367"/>
        <end position="391"/>
    </location>
</feature>
<comment type="subcellular location">
    <subcellularLocation>
        <location evidence="1">Cell membrane</location>
        <topology evidence="1">Multi-pass membrane protein</topology>
    </subcellularLocation>
</comment>
<dbReference type="GO" id="GO:0022857">
    <property type="term" value="F:transmembrane transporter activity"/>
    <property type="evidence" value="ECO:0007669"/>
    <property type="project" value="InterPro"/>
</dbReference>
<dbReference type="InterPro" id="IPR011701">
    <property type="entry name" value="MFS"/>
</dbReference>
<evidence type="ECO:0000313" key="8">
    <source>
        <dbReference type="Proteomes" id="UP000051673"/>
    </source>
</evidence>
<gene>
    <name evidence="7" type="ORF">IV67_GL001079</name>
</gene>
<name>A0A0R2JPN5_9LACO</name>
<feature type="transmembrane region" description="Helical" evidence="6">
    <location>
        <begin position="305"/>
        <end position="327"/>
    </location>
</feature>
<feature type="transmembrane region" description="Helical" evidence="6">
    <location>
        <begin position="211"/>
        <end position="230"/>
    </location>
</feature>
<feature type="transmembrane region" description="Helical" evidence="6">
    <location>
        <begin position="140"/>
        <end position="164"/>
    </location>
</feature>
<dbReference type="PANTHER" id="PTHR23513">
    <property type="entry name" value="INTEGRAL MEMBRANE EFFLUX PROTEIN-RELATED"/>
    <property type="match status" value="1"/>
</dbReference>
<feature type="transmembrane region" description="Helical" evidence="6">
    <location>
        <begin position="250"/>
        <end position="269"/>
    </location>
</feature>
<dbReference type="AlphaFoldDB" id="A0A0R2JPN5"/>
<dbReference type="PANTHER" id="PTHR23513:SF6">
    <property type="entry name" value="MAJOR FACILITATOR SUPERFAMILY ASSOCIATED DOMAIN-CONTAINING PROTEIN"/>
    <property type="match status" value="1"/>
</dbReference>
<dbReference type="Gene3D" id="1.20.1250.20">
    <property type="entry name" value="MFS general substrate transporter like domains"/>
    <property type="match status" value="1"/>
</dbReference>
<dbReference type="SUPFAM" id="SSF103473">
    <property type="entry name" value="MFS general substrate transporter"/>
    <property type="match status" value="1"/>
</dbReference>
<evidence type="ECO:0000256" key="6">
    <source>
        <dbReference type="SAM" id="Phobius"/>
    </source>
</evidence>
<accession>A0A0R2JPN5</accession>
<dbReference type="GO" id="GO:0005886">
    <property type="term" value="C:plasma membrane"/>
    <property type="evidence" value="ECO:0007669"/>
    <property type="project" value="UniProtKB-SubCell"/>
</dbReference>
<keyword evidence="3 6" id="KW-0812">Transmembrane</keyword>
<evidence type="ECO:0000256" key="3">
    <source>
        <dbReference type="ARBA" id="ARBA00022692"/>
    </source>
</evidence>
<protein>
    <submittedName>
        <fullName evidence="7">Macrolide-efflux protein</fullName>
    </submittedName>
</protein>
<dbReference type="EMBL" id="JQCD01000031">
    <property type="protein sequence ID" value="KRN76029.1"/>
    <property type="molecule type" value="Genomic_DNA"/>
</dbReference>
<feature type="transmembrane region" description="Helical" evidence="6">
    <location>
        <begin position="339"/>
        <end position="361"/>
    </location>
</feature>
<sequence>MYKLFRNRQFALLALSFLSSSIANWVYKLALPIIILNQTGSALHAASLFGFSFIPWILFSLFGGVIADSFTKSWVLFIGNLFSTFAALMLVFAMQLQPLNMIAIYSIVFILSSADPLVHPSFQSIIPEIVDAKDYVNANAIIQTIENTLSIIGPLVGGGIVTILGGIQTLWFSVAFLSVAAVASLLIQSAFHQRSISFQSIYRDAKCGFEYVLHEKVILSGSLMFFFANLGTNMFESNFMYFMTKELKMSVLQTTAAMAISGTGALIAGPIGSRWIPKFKSGLVLVSSTVAAGLTTLLLNTTHNYLLLGIILGLVSFFGTLNVITYFTLRQRTVSKDMLGRVVAVTRMMSYASIPIGAFLGGKMLSIGLSMGTVIVVGGVIRTLTGFFASLSPLGKEE</sequence>
<feature type="transmembrane region" description="Helical" evidence="6">
    <location>
        <begin position="74"/>
        <end position="96"/>
    </location>
</feature>
<dbReference type="Pfam" id="PF07690">
    <property type="entry name" value="MFS_1"/>
    <property type="match status" value="1"/>
</dbReference>
<evidence type="ECO:0000256" key="4">
    <source>
        <dbReference type="ARBA" id="ARBA00022989"/>
    </source>
</evidence>
<dbReference type="RefSeq" id="WP_057788889.1">
    <property type="nucleotide sequence ID" value="NZ_JQCD01000031.1"/>
</dbReference>
<dbReference type="STRING" id="1620.IV67_GL001079"/>
<dbReference type="OrthoDB" id="212436at2"/>
<evidence type="ECO:0000256" key="2">
    <source>
        <dbReference type="ARBA" id="ARBA00022475"/>
    </source>
</evidence>